<organism evidence="5 6">
    <name type="scientific">Corynebacterium lipophilum</name>
    <dbReference type="NCBI Taxonomy" id="2804918"/>
    <lineage>
        <taxon>Bacteria</taxon>
        <taxon>Bacillati</taxon>
        <taxon>Actinomycetota</taxon>
        <taxon>Actinomycetes</taxon>
        <taxon>Mycobacteriales</taxon>
        <taxon>Corynebacteriaceae</taxon>
        <taxon>Corynebacterium</taxon>
    </lineage>
</organism>
<dbReference type="Gene3D" id="3.40.50.2000">
    <property type="entry name" value="Glycogen Phosphorylase B"/>
    <property type="match status" value="2"/>
</dbReference>
<name>A0AAW5HTY3_9CORY</name>
<dbReference type="Proteomes" id="UP001205920">
    <property type="component" value="Unassembled WGS sequence"/>
</dbReference>
<dbReference type="CDD" id="cd03794">
    <property type="entry name" value="GT4_WbuB-like"/>
    <property type="match status" value="1"/>
</dbReference>
<dbReference type="AlphaFoldDB" id="A0AAW5HTY3"/>
<dbReference type="GO" id="GO:0016758">
    <property type="term" value="F:hexosyltransferase activity"/>
    <property type="evidence" value="ECO:0007669"/>
    <property type="project" value="TreeGrafter"/>
</dbReference>
<dbReference type="InterPro" id="IPR001296">
    <property type="entry name" value="Glyco_trans_1"/>
</dbReference>
<dbReference type="PANTHER" id="PTHR45947">
    <property type="entry name" value="SULFOQUINOVOSYL TRANSFERASE SQD2"/>
    <property type="match status" value="1"/>
</dbReference>
<evidence type="ECO:0000313" key="5">
    <source>
        <dbReference type="EMBL" id="MCO6394440.1"/>
    </source>
</evidence>
<feature type="domain" description="Glycosyltransferase subfamily 4-like N-terminal" evidence="4">
    <location>
        <begin position="18"/>
        <end position="214"/>
    </location>
</feature>
<dbReference type="SUPFAM" id="SSF53756">
    <property type="entry name" value="UDP-Glycosyltransferase/glycogen phosphorylase"/>
    <property type="match status" value="1"/>
</dbReference>
<dbReference type="InterPro" id="IPR028098">
    <property type="entry name" value="Glyco_trans_4-like_N"/>
</dbReference>
<evidence type="ECO:0000259" key="3">
    <source>
        <dbReference type="Pfam" id="PF00534"/>
    </source>
</evidence>
<evidence type="ECO:0000313" key="6">
    <source>
        <dbReference type="Proteomes" id="UP001205920"/>
    </source>
</evidence>
<comment type="caution">
    <text evidence="5">The sequence shown here is derived from an EMBL/GenBank/DDBJ whole genome shotgun (WGS) entry which is preliminary data.</text>
</comment>
<dbReference type="GO" id="GO:1901137">
    <property type="term" value="P:carbohydrate derivative biosynthetic process"/>
    <property type="evidence" value="ECO:0007669"/>
    <property type="project" value="UniProtKB-ARBA"/>
</dbReference>
<keyword evidence="6" id="KW-1185">Reference proteome</keyword>
<dbReference type="InterPro" id="IPR050194">
    <property type="entry name" value="Glycosyltransferase_grp1"/>
</dbReference>
<dbReference type="EMBL" id="JAEUWV010000005">
    <property type="protein sequence ID" value="MCO6394440.1"/>
    <property type="molecule type" value="Genomic_DNA"/>
</dbReference>
<keyword evidence="1" id="KW-0328">Glycosyltransferase</keyword>
<dbReference type="PANTHER" id="PTHR45947:SF3">
    <property type="entry name" value="SULFOQUINOVOSYL TRANSFERASE SQD2"/>
    <property type="match status" value="1"/>
</dbReference>
<feature type="domain" description="Glycosyl transferase family 1" evidence="3">
    <location>
        <begin position="251"/>
        <end position="400"/>
    </location>
</feature>
<gene>
    <name evidence="5" type="ORF">JMN37_05515</name>
</gene>
<evidence type="ECO:0000259" key="4">
    <source>
        <dbReference type="Pfam" id="PF13579"/>
    </source>
</evidence>
<protein>
    <submittedName>
        <fullName evidence="5">Glycosyltransferase family 4 protein</fullName>
    </submittedName>
</protein>
<dbReference type="Pfam" id="PF00534">
    <property type="entry name" value="Glycos_transf_1"/>
    <property type="match status" value="1"/>
</dbReference>
<proteinExistence type="predicted"/>
<evidence type="ECO:0000256" key="1">
    <source>
        <dbReference type="ARBA" id="ARBA00022676"/>
    </source>
</evidence>
<reference evidence="5 6" key="1">
    <citation type="submission" date="2021-01" db="EMBL/GenBank/DDBJ databases">
        <title>Identification and Characterization of Corynebacterium sp.</title>
        <authorList>
            <person name="Luo Q."/>
            <person name="Qu P."/>
            <person name="Chen Q."/>
        </authorList>
    </citation>
    <scope>NUCLEOTIDE SEQUENCE [LARGE SCALE GENOMIC DNA]</scope>
    <source>
        <strain evidence="5 6">MC-18</strain>
    </source>
</reference>
<evidence type="ECO:0000256" key="2">
    <source>
        <dbReference type="ARBA" id="ARBA00022679"/>
    </source>
</evidence>
<accession>A0AAW5HTY3</accession>
<dbReference type="Pfam" id="PF13579">
    <property type="entry name" value="Glyco_trans_4_4"/>
    <property type="match status" value="1"/>
</dbReference>
<dbReference type="GO" id="GO:1903509">
    <property type="term" value="P:liposaccharide metabolic process"/>
    <property type="evidence" value="ECO:0007669"/>
    <property type="project" value="UniProtKB-ARBA"/>
</dbReference>
<keyword evidence="2" id="KW-0808">Transferase</keyword>
<sequence>MRILIISQYWAPENGVPQRRWSWLSKVLNEAGHEVFVVAPKPHYERNVSLRDWYKKRAFRSAMETTDGGSGEKVIRSGFIPSSSSVTGKIFNQAVVAVGALWVIMKRPSSLKEYSPDLIVGTVPAIPTALVTYVASRRFKAPYIIDLRDAWPDLLAERSRWNHSVGDRSVKESLLSLGPIQILSALTRSMLNRVLKNANVITVTSQMLGEDLEQRKELRSKGCQNPKTITVRNVFPPEAVYASGHCASSNKRSLNVLYAGTVGRAQDLENTIVAAALCEASGYRVRLRFVGSGVGKPKLLKLARDYGVNAEFFGRLPVDKLQEHYDWADTGLVHLADWPSLQMVVPSKTYELMGIKLHISAVARGESAKLIQEHGAGDVVPPGDPFALSELWTKLIEEPDRLCIGDRAAAWVTAQRQIAAPKAILEAIMLAAQDKN</sequence>